<accession>A0ABW7QBU3</accession>
<dbReference type="InterPro" id="IPR013148">
    <property type="entry name" value="Glyco_hydro_32_N"/>
</dbReference>
<dbReference type="PANTHER" id="PTHR31953">
    <property type="entry name" value="BETA-FRUCTOFURANOSIDASE, INSOLUBLE ISOENZYME CWINV1-RELATED"/>
    <property type="match status" value="1"/>
</dbReference>
<proteinExistence type="inferred from homology"/>
<evidence type="ECO:0000259" key="4">
    <source>
        <dbReference type="Pfam" id="PF00251"/>
    </source>
</evidence>
<dbReference type="Pfam" id="PF00251">
    <property type="entry name" value="Glyco_hydro_32N"/>
    <property type="match status" value="1"/>
</dbReference>
<dbReference type="RefSeq" id="WP_397557746.1">
    <property type="nucleotide sequence ID" value="NZ_JBIQWL010000008.1"/>
</dbReference>
<keyword evidence="6" id="KW-1185">Reference proteome</keyword>
<feature type="domain" description="Glycosyl hydrolase family 32 N-terminal" evidence="4">
    <location>
        <begin position="19"/>
        <end position="224"/>
    </location>
</feature>
<sequence length="331" mass="36315">MFDLPGSWVWDFWFADDGEQYHLFFLYASRALKDPDARHYRASIGHAVSTDLVSWTQVADALVRSDGPAFDDLATWTGSIVRHPDGTWFLFYTGSTLAAHGKNVQRIGYATSSDLHVWTKAPGPVLEAAAPWYETLESDAWHDEAFRDPWVFADPDGDGWHMLVTARAPHGPADGRGVVGHARSWDLRRWELRPPLSVPSPRGFGQLEVTQVEVVDGRPVLLFSCLAEHASAARRGTPGGTWAVPAESLTGPFDVDAAYPVTDDSLYVGRLLRRRDDGQWLLFAFRNAGPDGSFVGGISDPMPVAWRHGRLTVEAGLAPATENGTAAIASH</sequence>
<comment type="caution">
    <text evidence="5">The sequence shown here is derived from an EMBL/GenBank/DDBJ whole genome shotgun (WGS) entry which is preliminary data.</text>
</comment>
<evidence type="ECO:0000313" key="6">
    <source>
        <dbReference type="Proteomes" id="UP001610861"/>
    </source>
</evidence>
<dbReference type="InterPro" id="IPR023296">
    <property type="entry name" value="Glyco_hydro_beta-prop_sf"/>
</dbReference>
<keyword evidence="2 5" id="KW-0378">Hydrolase</keyword>
<dbReference type="CDD" id="cd18609">
    <property type="entry name" value="GH32-like"/>
    <property type="match status" value="1"/>
</dbReference>
<evidence type="ECO:0000256" key="2">
    <source>
        <dbReference type="ARBA" id="ARBA00022801"/>
    </source>
</evidence>
<dbReference type="InterPro" id="IPR050551">
    <property type="entry name" value="Fructan_Metab_Enzymes"/>
</dbReference>
<dbReference type="Proteomes" id="UP001610861">
    <property type="component" value="Unassembled WGS sequence"/>
</dbReference>
<evidence type="ECO:0000256" key="1">
    <source>
        <dbReference type="ARBA" id="ARBA00009902"/>
    </source>
</evidence>
<reference evidence="5 6" key="1">
    <citation type="submission" date="2024-09" db="EMBL/GenBank/DDBJ databases">
        <authorList>
            <person name="Pan X."/>
        </authorList>
    </citation>
    <scope>NUCLEOTIDE SEQUENCE [LARGE SCALE GENOMIC DNA]</scope>
    <source>
        <strain evidence="5 6">B2969</strain>
    </source>
</reference>
<gene>
    <name evidence="5" type="ORF">ACH3VR_18280</name>
</gene>
<dbReference type="SMART" id="SM00640">
    <property type="entry name" value="Glyco_32"/>
    <property type="match status" value="1"/>
</dbReference>
<name>A0ABW7QBU3_9MICO</name>
<comment type="similarity">
    <text evidence="1">Belongs to the glycosyl hydrolase 32 family.</text>
</comment>
<dbReference type="EMBL" id="JBIQWL010000008">
    <property type="protein sequence ID" value="MFH8252319.1"/>
    <property type="molecule type" value="Genomic_DNA"/>
</dbReference>
<keyword evidence="3" id="KW-0326">Glycosidase</keyword>
<protein>
    <submittedName>
        <fullName evidence="5">Glycosyl hydrolase family 32</fullName>
    </submittedName>
</protein>
<organism evidence="5 6">
    <name type="scientific">Microbacterium alkaliflavum</name>
    <dbReference type="NCBI Taxonomy" id="3248839"/>
    <lineage>
        <taxon>Bacteria</taxon>
        <taxon>Bacillati</taxon>
        <taxon>Actinomycetota</taxon>
        <taxon>Actinomycetes</taxon>
        <taxon>Micrococcales</taxon>
        <taxon>Microbacteriaceae</taxon>
        <taxon>Microbacterium</taxon>
    </lineage>
</organism>
<dbReference type="SUPFAM" id="SSF75005">
    <property type="entry name" value="Arabinanase/levansucrase/invertase"/>
    <property type="match status" value="1"/>
</dbReference>
<dbReference type="InterPro" id="IPR001362">
    <property type="entry name" value="Glyco_hydro_32"/>
</dbReference>
<evidence type="ECO:0000313" key="5">
    <source>
        <dbReference type="EMBL" id="MFH8252319.1"/>
    </source>
</evidence>
<evidence type="ECO:0000256" key="3">
    <source>
        <dbReference type="ARBA" id="ARBA00023295"/>
    </source>
</evidence>
<dbReference type="Gene3D" id="2.115.10.20">
    <property type="entry name" value="Glycosyl hydrolase domain, family 43"/>
    <property type="match status" value="1"/>
</dbReference>
<dbReference type="GO" id="GO:0016787">
    <property type="term" value="F:hydrolase activity"/>
    <property type="evidence" value="ECO:0007669"/>
    <property type="project" value="UniProtKB-KW"/>
</dbReference>